<evidence type="ECO:0000313" key="4">
    <source>
        <dbReference type="EMBL" id="EQX30030.1"/>
    </source>
</evidence>
<evidence type="ECO:0000256" key="1">
    <source>
        <dbReference type="ARBA" id="ARBA00023125"/>
    </source>
</evidence>
<feature type="domain" description="Excisionase-like" evidence="3">
    <location>
        <begin position="5"/>
        <end position="73"/>
    </location>
</feature>
<proteinExistence type="predicted"/>
<evidence type="ECO:0000313" key="5">
    <source>
        <dbReference type="Proteomes" id="UP000016035"/>
    </source>
</evidence>
<dbReference type="AlphaFoldDB" id="A0A0E2L780"/>
<organism evidence="4 5">
    <name type="scientific">Escherichia coli (strain UMEA 3162-1)</name>
    <dbReference type="NCBI Taxonomy" id="1281200"/>
    <lineage>
        <taxon>Bacteria</taxon>
        <taxon>Pseudomonadati</taxon>
        <taxon>Pseudomonadota</taxon>
        <taxon>Gammaproteobacteria</taxon>
        <taxon>Enterobacterales</taxon>
        <taxon>Enterobacteriaceae</taxon>
        <taxon>Escherichia</taxon>
    </lineage>
</organism>
<keyword evidence="2" id="KW-0233">DNA recombination</keyword>
<name>A0A0E2L780_ECOU3</name>
<dbReference type="Proteomes" id="UP000016035">
    <property type="component" value="Unassembled WGS sequence"/>
</dbReference>
<evidence type="ECO:0000259" key="3">
    <source>
        <dbReference type="Pfam" id="PF07825"/>
    </source>
</evidence>
<dbReference type="GO" id="GO:0006310">
    <property type="term" value="P:DNA recombination"/>
    <property type="evidence" value="ECO:0007669"/>
    <property type="project" value="UniProtKB-KW"/>
</dbReference>
<dbReference type="SUPFAM" id="SSF46955">
    <property type="entry name" value="Putative DNA-binding domain"/>
    <property type="match status" value="1"/>
</dbReference>
<dbReference type="GeneID" id="86946009"/>
<dbReference type="SMR" id="A0A0E2L780"/>
<gene>
    <name evidence="4" type="ORF">G925_01116</name>
</gene>
<dbReference type="EMBL" id="AWBU01000010">
    <property type="protein sequence ID" value="EQX30030.1"/>
    <property type="molecule type" value="Genomic_DNA"/>
</dbReference>
<protein>
    <submittedName>
        <fullName evidence="4">Excisionase</fullName>
    </submittedName>
</protein>
<dbReference type="InterPro" id="IPR009061">
    <property type="entry name" value="DNA-bd_dom_put_sf"/>
</dbReference>
<comment type="caution">
    <text evidence="4">The sequence shown here is derived from an EMBL/GenBank/DDBJ whole genome shotgun (WGS) entry which is preliminary data.</text>
</comment>
<reference evidence="5" key="1">
    <citation type="submission" date="2013-07" db="EMBL/GenBank/DDBJ databases">
        <title>The genome sequence of Escherichia coli UMEA 3162-1.</title>
        <authorList>
            <consortium name="The Broad Institute Genome Sequencing Platform"/>
            <consortium name="The Broad Institute Genome Sequencing Center for Infectious Disease"/>
            <person name="Feldgarden M."/>
            <person name="Frimodt-Moller N."/>
            <person name="Leihof R.F."/>
            <person name="Rasmussen L."/>
            <person name="Young S.K."/>
            <person name="Zeng Q."/>
            <person name="Gargeya S."/>
            <person name="Abouelleil A."/>
            <person name="Alvarado L."/>
            <person name="Berlin A.M."/>
            <person name="Chapman S.B."/>
            <person name="Gainer-Dewar J."/>
            <person name="Goldberg J."/>
            <person name="Gnerre S."/>
            <person name="Griggs A."/>
            <person name="Gujja S."/>
            <person name="Hansen M."/>
            <person name="Howarth C."/>
            <person name="Imamovic A."/>
            <person name="Larimer J."/>
            <person name="McCowan C."/>
            <person name="Murphy C."/>
            <person name="Pearson M."/>
            <person name="Poon T."/>
            <person name="Priest M."/>
            <person name="Roberts A."/>
            <person name="Saif S."/>
            <person name="Shea T."/>
            <person name="Sykes S."/>
            <person name="Wortman J."/>
            <person name="Nusbaum C."/>
            <person name="Birren B."/>
        </authorList>
    </citation>
    <scope>NUCLEOTIDE SEQUENCE [LARGE SCALE GENOMIC DNA]</scope>
    <source>
        <strain evidence="5">UMEA 3162-1</strain>
    </source>
</reference>
<accession>A0A0E2L780</accession>
<dbReference type="GO" id="GO:0003677">
    <property type="term" value="F:DNA binding"/>
    <property type="evidence" value="ECO:0007669"/>
    <property type="project" value="UniProtKB-KW"/>
</dbReference>
<dbReference type="InterPro" id="IPR038137">
    <property type="entry name" value="Excisionase-like_sf"/>
</dbReference>
<dbReference type="HOGENOM" id="CLU_167463_2_0_6"/>
<evidence type="ECO:0000256" key="2">
    <source>
        <dbReference type="ARBA" id="ARBA00023172"/>
    </source>
</evidence>
<dbReference type="Gene3D" id="1.10.1660.20">
    <property type="match status" value="1"/>
</dbReference>
<dbReference type="InterPro" id="IPR012884">
    <property type="entry name" value="Excisionase-like"/>
</dbReference>
<keyword evidence="1" id="KW-0238">DNA-binding</keyword>
<dbReference type="Pfam" id="PF07825">
    <property type="entry name" value="Exc"/>
    <property type="match status" value="1"/>
</dbReference>
<sequence>MSRLITLQDWAKEEFGDLAPSERVLKKYAQGKMMAPPAIKVGRYWMIDRNSRFVGTLAEPQLPINANPKLQRIIADGC</sequence>
<dbReference type="RefSeq" id="WP_000088653.1">
    <property type="nucleotide sequence ID" value="NZ_KE701775.1"/>
</dbReference>